<feature type="coiled-coil region" evidence="1">
    <location>
        <begin position="292"/>
        <end position="319"/>
    </location>
</feature>
<name>A0A0P9NX68_PSESX</name>
<accession>A0A0P9NX68</accession>
<evidence type="ECO:0000313" key="2">
    <source>
        <dbReference type="EMBL" id="KPW89829.1"/>
    </source>
</evidence>
<proteinExistence type="predicted"/>
<dbReference type="AlphaFoldDB" id="A0A0P9NX68"/>
<dbReference type="Proteomes" id="UP000050381">
    <property type="component" value="Unassembled WGS sequence"/>
</dbReference>
<dbReference type="InterPro" id="IPR011067">
    <property type="entry name" value="Plasmid_toxin/cell-grow_inhib"/>
</dbReference>
<evidence type="ECO:0000256" key="1">
    <source>
        <dbReference type="SAM" id="Coils"/>
    </source>
</evidence>
<dbReference type="Gene3D" id="2.30.30.110">
    <property type="match status" value="1"/>
</dbReference>
<gene>
    <name evidence="2" type="ORF">ALO79_04473</name>
</gene>
<organism evidence="2 3">
    <name type="scientific">Pseudomonas syringae pv. castaneae</name>
    <dbReference type="NCBI Taxonomy" id="264450"/>
    <lineage>
        <taxon>Bacteria</taxon>
        <taxon>Pseudomonadati</taxon>
        <taxon>Pseudomonadota</taxon>
        <taxon>Gammaproteobacteria</taxon>
        <taxon>Pseudomonadales</taxon>
        <taxon>Pseudomonadaceae</taxon>
        <taxon>Pseudomonas</taxon>
        <taxon>Pseudomonas syringae</taxon>
    </lineage>
</organism>
<dbReference type="PATRIC" id="fig|264450.4.peg.5335"/>
<evidence type="ECO:0000313" key="3">
    <source>
        <dbReference type="Proteomes" id="UP000050381"/>
    </source>
</evidence>
<protein>
    <submittedName>
        <fullName evidence="2">Uncharacterized protein</fullName>
    </submittedName>
</protein>
<sequence length="361" mass="40378">MRTPQLHPRTHMQTIVVRYLETVAGSGGALVETVLGTETYEDIKEALIPGVPRAKPGRDPHPVFITKCFVGVNNHLWRLGSVSTTQANGQQPAIFSIFIKRHDVSKEIFLYQTLKSNKVLTAQKLLGQQGTLVEVDYGFVQQTGRINALSKTNKRYMDTLLEAEMHKRRLAVVVKVISGNLIQVAPVTSQEVKPSDKTAFKLDQSTLDKMPRYQNSGKDSYVICSMLECVSVQRILPPVSYFKNGRDSGRNVNYGIALSRAEEKKLKSALVHAVGASDHVPYNDVLQVQLRADQLQVSVESLTAELEAQTERLNQLSAVERLAKSWAEAMGRNYEEELEFQRALDEENRALGSRRSRVLTS</sequence>
<comment type="caution">
    <text evidence="2">The sequence shown here is derived from an EMBL/GenBank/DDBJ whole genome shotgun (WGS) entry which is preliminary data.</text>
</comment>
<dbReference type="EMBL" id="LJQD01000532">
    <property type="protein sequence ID" value="KPW89829.1"/>
    <property type="molecule type" value="Genomic_DNA"/>
</dbReference>
<reference evidence="2 3" key="1">
    <citation type="submission" date="2015-09" db="EMBL/GenBank/DDBJ databases">
        <title>Genome announcement of multiple Pseudomonas syringae strains.</title>
        <authorList>
            <person name="Thakur S."/>
            <person name="Wang P.W."/>
            <person name="Gong Y."/>
            <person name="Weir B.S."/>
            <person name="Guttman D.S."/>
        </authorList>
    </citation>
    <scope>NUCLEOTIDE SEQUENCE [LARGE SCALE GENOMIC DNA]</scope>
    <source>
        <strain evidence="2 3">ICMP9419</strain>
    </source>
</reference>
<keyword evidence="1" id="KW-0175">Coiled coil</keyword>